<dbReference type="GO" id="GO:0038039">
    <property type="term" value="C:G protein-coupled receptor heterodimeric complex"/>
    <property type="evidence" value="ECO:0007669"/>
    <property type="project" value="TreeGrafter"/>
</dbReference>
<dbReference type="GeneTree" id="ENSGT00940000157642"/>
<dbReference type="InParanoid" id="A0A4W3GNX3"/>
<reference evidence="7" key="1">
    <citation type="journal article" date="2006" name="Science">
        <title>Ancient noncoding elements conserved in the human genome.</title>
        <authorList>
            <person name="Venkatesh B."/>
            <person name="Kirkness E.F."/>
            <person name="Loh Y.H."/>
            <person name="Halpern A.L."/>
            <person name="Lee A.P."/>
            <person name="Johnson J."/>
            <person name="Dandona N."/>
            <person name="Viswanathan L.D."/>
            <person name="Tay A."/>
            <person name="Venter J.C."/>
            <person name="Strausberg R.L."/>
            <person name="Brenner S."/>
        </authorList>
    </citation>
    <scope>NUCLEOTIDE SEQUENCE [LARGE SCALE GENOMIC DNA]</scope>
</reference>
<protein>
    <submittedName>
        <fullName evidence="6">Uncharacterized protein</fullName>
    </submittedName>
</protein>
<evidence type="ECO:0000313" key="6">
    <source>
        <dbReference type="Ensembl" id="ENSCMIP00000004872.1"/>
    </source>
</evidence>
<reference evidence="6" key="5">
    <citation type="submission" date="2025-09" db="UniProtKB">
        <authorList>
            <consortium name="Ensembl"/>
        </authorList>
    </citation>
    <scope>IDENTIFICATION</scope>
</reference>
<reference evidence="7" key="3">
    <citation type="journal article" date="2014" name="Nature">
        <title>Elephant shark genome provides unique insights into gnathostome evolution.</title>
        <authorList>
            <consortium name="International Elephant Shark Genome Sequencing Consortium"/>
            <person name="Venkatesh B."/>
            <person name="Lee A.P."/>
            <person name="Ravi V."/>
            <person name="Maurya A.K."/>
            <person name="Lian M.M."/>
            <person name="Swann J.B."/>
            <person name="Ohta Y."/>
            <person name="Flajnik M.F."/>
            <person name="Sutoh Y."/>
            <person name="Kasahara M."/>
            <person name="Hoon S."/>
            <person name="Gangu V."/>
            <person name="Roy S.W."/>
            <person name="Irimia M."/>
            <person name="Korzh V."/>
            <person name="Kondrychyn I."/>
            <person name="Lim Z.W."/>
            <person name="Tay B.H."/>
            <person name="Tohari S."/>
            <person name="Kong K.W."/>
            <person name="Ho S."/>
            <person name="Lorente-Galdos B."/>
            <person name="Quilez J."/>
            <person name="Marques-Bonet T."/>
            <person name="Raney B.J."/>
            <person name="Ingham P.W."/>
            <person name="Tay A."/>
            <person name="Hillier L.W."/>
            <person name="Minx P."/>
            <person name="Boehm T."/>
            <person name="Wilson R.K."/>
            <person name="Brenner S."/>
            <person name="Warren W.C."/>
        </authorList>
    </citation>
    <scope>NUCLEOTIDE SEQUENCE [LARGE SCALE GENOMIC DNA]</scope>
</reference>
<sequence length="130" mass="14255">MSGPHCANVFVSLDCELEDPDVGSRTDPRPQEASEPGCDPVPLSSQHLDPWKLYATVSLLLGIDVLTLAIWQIVDPLHRTIEEFTKEVPEGDQDVLILPQLEHCSSNKMNTWLGMFSSSPPCPSPPPPTP</sequence>
<evidence type="ECO:0000256" key="5">
    <source>
        <dbReference type="SAM" id="MobiDB-lite"/>
    </source>
</evidence>
<name>A0A4W3GNX3_CALMI</name>
<dbReference type="AlphaFoldDB" id="A0A4W3GNX3"/>
<keyword evidence="2" id="KW-0675">Receptor</keyword>
<reference evidence="6" key="4">
    <citation type="submission" date="2025-08" db="UniProtKB">
        <authorList>
            <consortium name="Ensembl"/>
        </authorList>
    </citation>
    <scope>IDENTIFICATION</scope>
</reference>
<dbReference type="PRINTS" id="PR01176">
    <property type="entry name" value="GABABRECEPTR"/>
</dbReference>
<feature type="compositionally biased region" description="Basic and acidic residues" evidence="5">
    <location>
        <begin position="22"/>
        <end position="32"/>
    </location>
</feature>
<keyword evidence="1" id="KW-0297">G-protein coupled receptor</keyword>
<dbReference type="InterPro" id="IPR002455">
    <property type="entry name" value="GPCR3_GABA-B"/>
</dbReference>
<evidence type="ECO:0000256" key="1">
    <source>
        <dbReference type="ARBA" id="ARBA00023040"/>
    </source>
</evidence>
<proteinExistence type="predicted"/>
<keyword evidence="3" id="KW-0325">Glycoprotein</keyword>
<organism evidence="6 7">
    <name type="scientific">Callorhinchus milii</name>
    <name type="common">Ghost shark</name>
    <dbReference type="NCBI Taxonomy" id="7868"/>
    <lineage>
        <taxon>Eukaryota</taxon>
        <taxon>Metazoa</taxon>
        <taxon>Chordata</taxon>
        <taxon>Craniata</taxon>
        <taxon>Vertebrata</taxon>
        <taxon>Chondrichthyes</taxon>
        <taxon>Holocephali</taxon>
        <taxon>Chimaeriformes</taxon>
        <taxon>Callorhinchidae</taxon>
        <taxon>Callorhinchus</taxon>
    </lineage>
</organism>
<evidence type="ECO:0000256" key="3">
    <source>
        <dbReference type="ARBA" id="ARBA00023180"/>
    </source>
</evidence>
<keyword evidence="4" id="KW-0807">Transducer</keyword>
<dbReference type="GO" id="GO:0004965">
    <property type="term" value="F:G protein-coupled GABA receptor activity"/>
    <property type="evidence" value="ECO:0007669"/>
    <property type="project" value="InterPro"/>
</dbReference>
<keyword evidence="7" id="KW-1185">Reference proteome</keyword>
<dbReference type="PANTHER" id="PTHR10519">
    <property type="entry name" value="GABA-B RECEPTOR"/>
    <property type="match status" value="1"/>
</dbReference>
<dbReference type="STRING" id="7868.ENSCMIP00000004872"/>
<dbReference type="GO" id="GO:0007214">
    <property type="term" value="P:gamma-aminobutyric acid signaling pathway"/>
    <property type="evidence" value="ECO:0007669"/>
    <property type="project" value="TreeGrafter"/>
</dbReference>
<reference evidence="7" key="2">
    <citation type="journal article" date="2007" name="PLoS Biol.">
        <title>Survey sequencing and comparative analysis of the elephant shark (Callorhinchus milii) genome.</title>
        <authorList>
            <person name="Venkatesh B."/>
            <person name="Kirkness E.F."/>
            <person name="Loh Y.H."/>
            <person name="Halpern A.L."/>
            <person name="Lee A.P."/>
            <person name="Johnson J."/>
            <person name="Dandona N."/>
            <person name="Viswanathan L.D."/>
            <person name="Tay A."/>
            <person name="Venter J.C."/>
            <person name="Strausberg R.L."/>
            <person name="Brenner S."/>
        </authorList>
    </citation>
    <scope>NUCLEOTIDE SEQUENCE [LARGE SCALE GENOMIC DNA]</scope>
</reference>
<evidence type="ECO:0000256" key="4">
    <source>
        <dbReference type="ARBA" id="ARBA00023224"/>
    </source>
</evidence>
<dbReference type="Proteomes" id="UP000314986">
    <property type="component" value="Unassembled WGS sequence"/>
</dbReference>
<evidence type="ECO:0000313" key="7">
    <source>
        <dbReference type="Proteomes" id="UP000314986"/>
    </source>
</evidence>
<evidence type="ECO:0000256" key="2">
    <source>
        <dbReference type="ARBA" id="ARBA00023170"/>
    </source>
</evidence>
<dbReference type="PANTHER" id="PTHR10519:SF77">
    <property type="entry name" value="GAMMA-AMINOBUTYRIC ACID TYPE B RECEPTOR SUBUNIT 1"/>
    <property type="match status" value="1"/>
</dbReference>
<accession>A0A4W3GNX3</accession>
<dbReference type="Ensembl" id="ENSCMIT00000005051.1">
    <property type="protein sequence ID" value="ENSCMIP00000004872.1"/>
    <property type="gene ID" value="ENSCMIG00000002894.1"/>
</dbReference>
<feature type="region of interest" description="Disordered" evidence="5">
    <location>
        <begin position="18"/>
        <end position="44"/>
    </location>
</feature>